<evidence type="ECO:0008006" key="8">
    <source>
        <dbReference type="Google" id="ProtNLM"/>
    </source>
</evidence>
<dbReference type="PANTHER" id="PTHR28263:SF1">
    <property type="entry name" value="GOLGI TO ER TRAFFIC PROTEIN 2"/>
    <property type="match status" value="1"/>
</dbReference>
<feature type="compositionally biased region" description="Basic and acidic residues" evidence="4">
    <location>
        <begin position="18"/>
        <end position="31"/>
    </location>
</feature>
<dbReference type="Pfam" id="PF08690">
    <property type="entry name" value="GET2"/>
    <property type="match status" value="1"/>
</dbReference>
<evidence type="ECO:0000256" key="1">
    <source>
        <dbReference type="ARBA" id="ARBA00022692"/>
    </source>
</evidence>
<evidence type="ECO:0000256" key="2">
    <source>
        <dbReference type="ARBA" id="ARBA00022989"/>
    </source>
</evidence>
<sequence>MTETVPTPEAAAAARAAEQVRLRKERREAKIKAGGAARLNKITGLGGGFQRDPAPAEAPAPSPPRPSSRTSTAPPPQSTTPSSSQNPSSNSQTNHDDPDEVDISQHYYAPQQTQRVPEPSLSEAQLRQMMLGFEAPGGSGPATPPRGNPFFDPSGAGIPPGMDGLADDPMMKIMQQMMGGAGGPFGGGAGGGNPFAGTGMEGLFGPAAAGGPEGLQAQQAAAVTDKSANVWRILHAVFALGLGLYIALSTTFTGTKTERDFGALSASGSTTTVTKDDFGDFVVDGNSAKSIDQARAYFFYLFTSIEAVLLTTRYFLDKKRAPPSGILWTISGFLPGQLGTGVKHALRYGEIFSTVRSDALVCVFVLGVCCWLRA</sequence>
<dbReference type="PANTHER" id="PTHR28263">
    <property type="entry name" value="GOLGI TO ER TRAFFIC PROTEIN 2"/>
    <property type="match status" value="1"/>
</dbReference>
<accession>A0A9P8UQD3</accession>
<name>A0A9P8UQD3_9PEZI</name>
<dbReference type="RefSeq" id="XP_045960662.1">
    <property type="nucleotide sequence ID" value="XM_046101792.1"/>
</dbReference>
<feature type="compositionally biased region" description="Low complexity" evidence="4">
    <location>
        <begin position="79"/>
        <end position="93"/>
    </location>
</feature>
<feature type="region of interest" description="Disordered" evidence="4">
    <location>
        <begin position="1"/>
        <end position="101"/>
    </location>
</feature>
<dbReference type="GO" id="GO:0006890">
    <property type="term" value="P:retrograde vesicle-mediated transport, Golgi to endoplasmic reticulum"/>
    <property type="evidence" value="ECO:0007669"/>
    <property type="project" value="TreeGrafter"/>
</dbReference>
<protein>
    <recommendedName>
        <fullName evidence="8">Sad1 interacting factor 1</fullName>
    </recommendedName>
</protein>
<feature type="transmembrane region" description="Helical" evidence="5">
    <location>
        <begin position="297"/>
        <end position="316"/>
    </location>
</feature>
<proteinExistence type="predicted"/>
<dbReference type="Proteomes" id="UP000758603">
    <property type="component" value="Unassembled WGS sequence"/>
</dbReference>
<keyword evidence="1 5" id="KW-0812">Transmembrane</keyword>
<evidence type="ECO:0000313" key="7">
    <source>
        <dbReference type="Proteomes" id="UP000758603"/>
    </source>
</evidence>
<dbReference type="EMBL" id="JAGPXC010000002">
    <property type="protein sequence ID" value="KAH6656428.1"/>
    <property type="molecule type" value="Genomic_DNA"/>
</dbReference>
<keyword evidence="7" id="KW-1185">Reference proteome</keyword>
<comment type="caution">
    <text evidence="6">The sequence shown here is derived from an EMBL/GenBank/DDBJ whole genome shotgun (WGS) entry which is preliminary data.</text>
</comment>
<evidence type="ECO:0000256" key="4">
    <source>
        <dbReference type="SAM" id="MobiDB-lite"/>
    </source>
</evidence>
<evidence type="ECO:0000313" key="6">
    <source>
        <dbReference type="EMBL" id="KAH6656428.1"/>
    </source>
</evidence>
<dbReference type="GeneID" id="70130684"/>
<keyword evidence="2 5" id="KW-1133">Transmembrane helix</keyword>
<gene>
    <name evidence="6" type="ORF">BKA67DRAFT_551899</name>
</gene>
<evidence type="ECO:0000256" key="3">
    <source>
        <dbReference type="ARBA" id="ARBA00023136"/>
    </source>
</evidence>
<reference evidence="6" key="1">
    <citation type="journal article" date="2021" name="Nat. Commun.">
        <title>Genetic determinants of endophytism in the Arabidopsis root mycobiome.</title>
        <authorList>
            <person name="Mesny F."/>
            <person name="Miyauchi S."/>
            <person name="Thiergart T."/>
            <person name="Pickel B."/>
            <person name="Atanasova L."/>
            <person name="Karlsson M."/>
            <person name="Huettel B."/>
            <person name="Barry K.W."/>
            <person name="Haridas S."/>
            <person name="Chen C."/>
            <person name="Bauer D."/>
            <person name="Andreopoulos W."/>
            <person name="Pangilinan J."/>
            <person name="LaButti K."/>
            <person name="Riley R."/>
            <person name="Lipzen A."/>
            <person name="Clum A."/>
            <person name="Drula E."/>
            <person name="Henrissat B."/>
            <person name="Kohler A."/>
            <person name="Grigoriev I.V."/>
            <person name="Martin F.M."/>
            <person name="Hacquard S."/>
        </authorList>
    </citation>
    <scope>NUCLEOTIDE SEQUENCE</scope>
    <source>
        <strain evidence="6">MPI-SDFR-AT-0073</strain>
    </source>
</reference>
<dbReference type="OrthoDB" id="5393181at2759"/>
<dbReference type="InterPro" id="IPR028143">
    <property type="entry name" value="Get2/sif1"/>
</dbReference>
<dbReference type="AlphaFoldDB" id="A0A9P8UQD3"/>
<organism evidence="6 7">
    <name type="scientific">Truncatella angustata</name>
    <dbReference type="NCBI Taxonomy" id="152316"/>
    <lineage>
        <taxon>Eukaryota</taxon>
        <taxon>Fungi</taxon>
        <taxon>Dikarya</taxon>
        <taxon>Ascomycota</taxon>
        <taxon>Pezizomycotina</taxon>
        <taxon>Sordariomycetes</taxon>
        <taxon>Xylariomycetidae</taxon>
        <taxon>Amphisphaeriales</taxon>
        <taxon>Sporocadaceae</taxon>
        <taxon>Truncatella</taxon>
    </lineage>
</organism>
<keyword evidence="3 5" id="KW-0472">Membrane</keyword>
<feature type="compositionally biased region" description="Pro residues" evidence="4">
    <location>
        <begin position="56"/>
        <end position="66"/>
    </location>
</feature>
<evidence type="ECO:0000256" key="5">
    <source>
        <dbReference type="SAM" id="Phobius"/>
    </source>
</evidence>